<evidence type="ECO:0000313" key="5">
    <source>
        <dbReference type="Proteomes" id="UP001596044"/>
    </source>
</evidence>
<name>A0ABW0KCR2_9BACL</name>
<dbReference type="EMBL" id="JBHSMJ010000031">
    <property type="protein sequence ID" value="MFC5451218.1"/>
    <property type="molecule type" value="Genomic_DNA"/>
</dbReference>
<dbReference type="PANTHER" id="PTHR11908">
    <property type="entry name" value="XANTHINE DEHYDROGENASE"/>
    <property type="match status" value="1"/>
</dbReference>
<dbReference type="Gene3D" id="3.30.365.10">
    <property type="entry name" value="Aldehyde oxidase/xanthine dehydrogenase, molybdopterin binding domain"/>
    <property type="match status" value="4"/>
</dbReference>
<organism evidence="4 5">
    <name type="scientific">Paenibacillus aestuarii</name>
    <dbReference type="NCBI Taxonomy" id="516965"/>
    <lineage>
        <taxon>Bacteria</taxon>
        <taxon>Bacillati</taxon>
        <taxon>Bacillota</taxon>
        <taxon>Bacilli</taxon>
        <taxon>Bacillales</taxon>
        <taxon>Paenibacillaceae</taxon>
        <taxon>Paenibacillus</taxon>
    </lineage>
</organism>
<keyword evidence="2" id="KW-0560">Oxidoreductase</keyword>
<dbReference type="Pfam" id="PF20256">
    <property type="entry name" value="MoCoBD_2"/>
    <property type="match status" value="1"/>
</dbReference>
<reference evidence="5" key="1">
    <citation type="journal article" date="2019" name="Int. J. Syst. Evol. Microbiol.">
        <title>The Global Catalogue of Microorganisms (GCM) 10K type strain sequencing project: providing services to taxonomists for standard genome sequencing and annotation.</title>
        <authorList>
            <consortium name="The Broad Institute Genomics Platform"/>
            <consortium name="The Broad Institute Genome Sequencing Center for Infectious Disease"/>
            <person name="Wu L."/>
            <person name="Ma J."/>
        </authorList>
    </citation>
    <scope>NUCLEOTIDE SEQUENCE [LARGE SCALE GENOMIC DNA]</scope>
    <source>
        <strain evidence="5">KACC 11904</strain>
    </source>
</reference>
<evidence type="ECO:0000256" key="2">
    <source>
        <dbReference type="ARBA" id="ARBA00023002"/>
    </source>
</evidence>
<sequence>MTVIGKAIPRVESKDKVTGAARYTNDTQSPSQLHGWLVTSPYAHARITHIDCSSALQVVGVHAVVTGADQDVLVGGVLADRPPLARGKVRYYGEPYAVVVADSEHIAKQAAKLIRARFEPLPVVHSPSSALRPGAPLVHENLASYQRTNEVHPVPGTNIGNHVRIRKGDMQAGWSASEVTVEGSYAFNSSDHCAMEPRCAIVEVKPDGTVHMETSTQDPYTMKRFFQRFFGIDQSKVIVRVPLVGGAFGGKGSVQLEYIGYLASLACGGRPVKLNNTRETDMVGSPCHIGLEARVKLGATRDGLLTASEITLLFDNGGYTDEGAIVVESAAVDCTGPYRVEHVHCDALSVYTNHPYATAYRGFGHAEVLYCTERAMDLLAKKLRMDPLELRYLNAIQPGDTTPTQTLLNRSSVGDLRECIRKLRELIQGDGGQSVQVDRFKVRTTGVACIWKVSGSMIDTGSGATITFNHDGSLNLSVGSIEIGQGNRTAMGQLAAERMNIPMDQVHVKLDVDTQITPEHWKTVSSSSTMMVGRAVLDAADDAIAQLKHNASIVLNRSPEELEVGGGNVYVKDQPDIFLEIRSLVSGYMYPNGSASGNLVIGRGRYRVHHQSALDPETGKGIPGQQWTLGAQAVVVEFDTRECTYRILKVASVFDAGKVINFGTARGQVVGGVNMGLSFATREAFLYNQAGVVLNPQLRTYKITRYGEQPEYLVDFVETPFVEGPYGARGIAEHGTIGAPCALANALSIAAGVELNQLPLTPEFIWRARGAAHDLV</sequence>
<evidence type="ECO:0000256" key="1">
    <source>
        <dbReference type="ARBA" id="ARBA00022505"/>
    </source>
</evidence>
<dbReference type="InterPro" id="IPR016208">
    <property type="entry name" value="Ald_Oxase/xanthine_DH-like"/>
</dbReference>
<proteinExistence type="predicted"/>
<dbReference type="InterPro" id="IPR008274">
    <property type="entry name" value="AldOxase/xan_DH_MoCoBD1"/>
</dbReference>
<dbReference type="SMART" id="SM01008">
    <property type="entry name" value="Ald_Xan_dh_C"/>
    <property type="match status" value="1"/>
</dbReference>
<dbReference type="InterPro" id="IPR046867">
    <property type="entry name" value="AldOxase/xan_DH_MoCoBD2"/>
</dbReference>
<feature type="domain" description="Aldehyde oxidase/xanthine dehydrogenase a/b hammerhead" evidence="3">
    <location>
        <begin position="18"/>
        <end position="122"/>
    </location>
</feature>
<gene>
    <name evidence="4" type="ORF">ACFPOG_23565</name>
</gene>
<dbReference type="InterPro" id="IPR037165">
    <property type="entry name" value="AldOxase/xan_DH_Mopterin-bd_sf"/>
</dbReference>
<dbReference type="RefSeq" id="WP_270878006.1">
    <property type="nucleotide sequence ID" value="NZ_JAQFVF010000015.1"/>
</dbReference>
<protein>
    <submittedName>
        <fullName evidence="4">Xanthine dehydrogenase family protein molybdopterin-binding subunit</fullName>
    </submittedName>
</protein>
<dbReference type="InterPro" id="IPR036856">
    <property type="entry name" value="Ald_Oxase/Xan_DH_a/b_sf"/>
</dbReference>
<comment type="caution">
    <text evidence="4">The sequence shown here is derived from an EMBL/GenBank/DDBJ whole genome shotgun (WGS) entry which is preliminary data.</text>
</comment>
<dbReference type="Pfam" id="PF01315">
    <property type="entry name" value="Ald_Xan_dh_C"/>
    <property type="match status" value="1"/>
</dbReference>
<keyword evidence="5" id="KW-1185">Reference proteome</keyword>
<dbReference type="Gene3D" id="3.90.1170.50">
    <property type="entry name" value="Aldehyde oxidase/xanthine dehydrogenase, a/b hammerhead"/>
    <property type="match status" value="1"/>
</dbReference>
<dbReference type="PANTHER" id="PTHR11908:SF132">
    <property type="entry name" value="ALDEHYDE OXIDASE 1-RELATED"/>
    <property type="match status" value="1"/>
</dbReference>
<evidence type="ECO:0000259" key="3">
    <source>
        <dbReference type="SMART" id="SM01008"/>
    </source>
</evidence>
<keyword evidence="1" id="KW-0500">Molybdenum</keyword>
<evidence type="ECO:0000313" key="4">
    <source>
        <dbReference type="EMBL" id="MFC5451218.1"/>
    </source>
</evidence>
<dbReference type="SUPFAM" id="SSF56003">
    <property type="entry name" value="Molybdenum cofactor-binding domain"/>
    <property type="match status" value="1"/>
</dbReference>
<dbReference type="Proteomes" id="UP001596044">
    <property type="component" value="Unassembled WGS sequence"/>
</dbReference>
<dbReference type="Pfam" id="PF02738">
    <property type="entry name" value="MoCoBD_1"/>
    <property type="match status" value="1"/>
</dbReference>
<dbReference type="InterPro" id="IPR000674">
    <property type="entry name" value="Ald_Oxase/Xan_DH_a/b"/>
</dbReference>
<accession>A0ABW0KCR2</accession>
<dbReference type="SUPFAM" id="SSF54665">
    <property type="entry name" value="CO dehydrogenase molybdoprotein N-domain-like"/>
    <property type="match status" value="1"/>
</dbReference>